<comment type="caution">
    <text evidence="2">The sequence shown here is derived from an EMBL/GenBank/DDBJ whole genome shotgun (WGS) entry which is preliminary data.</text>
</comment>
<feature type="domain" description="Helix-turn-helix" evidence="1">
    <location>
        <begin position="66"/>
        <end position="123"/>
    </location>
</feature>
<organism evidence="2 3">
    <name type="scientific">Cotesia congregata</name>
    <name type="common">Parasitoid wasp</name>
    <name type="synonym">Apanteles congregatus</name>
    <dbReference type="NCBI Taxonomy" id="51543"/>
    <lineage>
        <taxon>Eukaryota</taxon>
        <taxon>Metazoa</taxon>
        <taxon>Ecdysozoa</taxon>
        <taxon>Arthropoda</taxon>
        <taxon>Hexapoda</taxon>
        <taxon>Insecta</taxon>
        <taxon>Pterygota</taxon>
        <taxon>Neoptera</taxon>
        <taxon>Endopterygota</taxon>
        <taxon>Hymenoptera</taxon>
        <taxon>Apocrita</taxon>
        <taxon>Ichneumonoidea</taxon>
        <taxon>Braconidae</taxon>
        <taxon>Microgastrinae</taxon>
        <taxon>Cotesia</taxon>
    </lineage>
</organism>
<name>A0A8J2H9G5_COTCN</name>
<gene>
    <name evidence="2" type="ORF">HICCMSTLAB_LOCUS4010</name>
</gene>
<evidence type="ECO:0000313" key="2">
    <source>
        <dbReference type="EMBL" id="CAG5084089.1"/>
    </source>
</evidence>
<accession>A0A8J2H9G5</accession>
<proteinExistence type="predicted"/>
<evidence type="ECO:0000313" key="3">
    <source>
        <dbReference type="Proteomes" id="UP000786811"/>
    </source>
</evidence>
<sequence>MSGTENCSYKKVQRIDKKIGMMMMMMMMMMIVHDACQYNRPFTMKITTNSVPRHIMIQRHPYSSGRVLNFKSNHPLSQKLGVAQGFFNRAIRLSHVNMVAGSTGKVKHLLMNNNYPSSLLRKCEKITNDRINSNLRIEAGLRGWSFCKFPYIKGLSPRIGCLFRQTNCKLSNMTALADHHFESGHDFQFDAAHILDYESHFLKRNISEMFFIKVFDCVNFRSDTQGLSSLYNDIISVAKRFMQ</sequence>
<dbReference type="Proteomes" id="UP000786811">
    <property type="component" value="Unassembled WGS sequence"/>
</dbReference>
<protein>
    <recommendedName>
        <fullName evidence="1">Helix-turn-helix domain-containing protein</fullName>
    </recommendedName>
</protein>
<reference evidence="2" key="1">
    <citation type="submission" date="2021-04" db="EMBL/GenBank/DDBJ databases">
        <authorList>
            <person name="Chebbi M.A.C M."/>
        </authorList>
    </citation>
    <scope>NUCLEOTIDE SEQUENCE</scope>
</reference>
<dbReference type="Pfam" id="PF26215">
    <property type="entry name" value="HTH_animal"/>
    <property type="match status" value="1"/>
</dbReference>
<dbReference type="EMBL" id="CAJNRD030001118">
    <property type="protein sequence ID" value="CAG5084089.1"/>
    <property type="molecule type" value="Genomic_DNA"/>
</dbReference>
<keyword evidence="3" id="KW-1185">Reference proteome</keyword>
<evidence type="ECO:0000259" key="1">
    <source>
        <dbReference type="Pfam" id="PF26215"/>
    </source>
</evidence>
<dbReference type="OrthoDB" id="10034600at2759"/>
<dbReference type="AlphaFoldDB" id="A0A8J2H9G5"/>
<dbReference type="InterPro" id="IPR058912">
    <property type="entry name" value="HTH_animal"/>
</dbReference>